<dbReference type="EMBL" id="CZAE01000008">
    <property type="protein sequence ID" value="CUP20490.1"/>
    <property type="molecule type" value="Genomic_DNA"/>
</dbReference>
<evidence type="ECO:0000313" key="1">
    <source>
        <dbReference type="EMBL" id="CUP20490.1"/>
    </source>
</evidence>
<dbReference type="PANTHER" id="PTHR37835">
    <property type="entry name" value="ALPHA-CLOSTRIPAIN"/>
    <property type="match status" value="1"/>
</dbReference>
<dbReference type="InterPro" id="IPR005077">
    <property type="entry name" value="Peptidase_C11"/>
</dbReference>
<reference evidence="1 2" key="1">
    <citation type="submission" date="2015-09" db="EMBL/GenBank/DDBJ databases">
        <authorList>
            <consortium name="Pathogen Informatics"/>
        </authorList>
    </citation>
    <scope>NUCLEOTIDE SEQUENCE [LARGE SCALE GENOMIC DNA]</scope>
    <source>
        <strain evidence="1 2">2789STDY5834846</strain>
    </source>
</reference>
<dbReference type="AlphaFoldDB" id="A0A3E5GAY9"/>
<dbReference type="PROSITE" id="PS51257">
    <property type="entry name" value="PROKAR_LIPOPROTEIN"/>
    <property type="match status" value="1"/>
</dbReference>
<protein>
    <submittedName>
        <fullName evidence="1">Clostripain family</fullName>
    </submittedName>
</protein>
<gene>
    <name evidence="1" type="ORF">ERS852461_02089</name>
</gene>
<dbReference type="GeneID" id="69590209"/>
<sequence length="394" mass="44780">MKTERKYYHLIKSVIVILFLSFGMTSCEKEDPVIVPTEQTVFMYLPWSTNLTSNFYQNISDLESVVGKNILKNERVIVFMCTTATKATLFELTYENGKSARKTLKEYTDPAYTTAEGITSILNDVQRYSPTKRYAMVIGCHGMGWIPVSNSQSRSGLRTKMHWEYENVPMTRYFGGLEPQYQTDITTLAKGISNAGLKMEYILFDDCYMSSVEVAYDLKDVTDYLIGSTSEVMAYGMPYAEIGQYLIGKVDYEGICDGFYSFYSNYSEMPCGTIAVTDCSELDNLAAIMKEINHQYTFDSSLTSSLQRLDGYNPVIFFDYGDYVSKLCPDKTLVAQFNEQLNRTVPFKRNTEYFYSMSRGKVKINTFSGITISDPSTNRLASGKKETAWYAATH</sequence>
<name>A0A3E5GAY9_9BACE</name>
<dbReference type="Pfam" id="PF03415">
    <property type="entry name" value="Peptidase_C11"/>
    <property type="match status" value="1"/>
</dbReference>
<accession>A0A3E5GAY9</accession>
<evidence type="ECO:0000313" key="2">
    <source>
        <dbReference type="Proteomes" id="UP000095606"/>
    </source>
</evidence>
<dbReference type="PANTHER" id="PTHR37835:SF1">
    <property type="entry name" value="ALPHA-CLOSTRIPAIN"/>
    <property type="match status" value="1"/>
</dbReference>
<dbReference type="Proteomes" id="UP000095606">
    <property type="component" value="Unassembled WGS sequence"/>
</dbReference>
<organism evidence="1 2">
    <name type="scientific">Bacteroides faecis</name>
    <dbReference type="NCBI Taxonomy" id="674529"/>
    <lineage>
        <taxon>Bacteria</taxon>
        <taxon>Pseudomonadati</taxon>
        <taxon>Bacteroidota</taxon>
        <taxon>Bacteroidia</taxon>
        <taxon>Bacteroidales</taxon>
        <taxon>Bacteroidaceae</taxon>
        <taxon>Bacteroides</taxon>
    </lineage>
</organism>
<accession>A0A174LFW7</accession>
<proteinExistence type="predicted"/>
<dbReference type="Gene3D" id="3.40.50.11970">
    <property type="match status" value="1"/>
</dbReference>
<dbReference type="RefSeq" id="WP_055269444.1">
    <property type="nucleotide sequence ID" value="NZ_CABMFH010000013.1"/>
</dbReference>